<keyword evidence="2" id="KW-1185">Reference proteome</keyword>
<evidence type="ECO:0000313" key="1">
    <source>
        <dbReference type="EMBL" id="CDY31809.1"/>
    </source>
</evidence>
<dbReference type="Proteomes" id="UP000028999">
    <property type="component" value="Unassembled WGS sequence"/>
</dbReference>
<dbReference type="PaxDb" id="3708-A0A078H315"/>
<name>A0A078H315_BRANA</name>
<proteinExistence type="predicted"/>
<sequence>MPDTAKLAEFARKLFPKRQA</sequence>
<dbReference type="EMBL" id="LK032279">
    <property type="protein sequence ID" value="CDY31809.1"/>
    <property type="molecule type" value="Genomic_DNA"/>
</dbReference>
<reference evidence="1 2" key="1">
    <citation type="journal article" date="2014" name="Science">
        <title>Plant genetics. Early allopolyploid evolution in the post-Neolithic Brassica napus oilseed genome.</title>
        <authorList>
            <person name="Chalhoub B."/>
            <person name="Denoeud F."/>
            <person name="Liu S."/>
            <person name="Parkin I.A."/>
            <person name="Tang H."/>
            <person name="Wang X."/>
            <person name="Chiquet J."/>
            <person name="Belcram H."/>
            <person name="Tong C."/>
            <person name="Samans B."/>
            <person name="Correa M."/>
            <person name="Da Silva C."/>
            <person name="Just J."/>
            <person name="Falentin C."/>
            <person name="Koh C.S."/>
            <person name="Le Clainche I."/>
            <person name="Bernard M."/>
            <person name="Bento P."/>
            <person name="Noel B."/>
            <person name="Labadie K."/>
            <person name="Alberti A."/>
            <person name="Charles M."/>
            <person name="Arnaud D."/>
            <person name="Guo H."/>
            <person name="Daviaud C."/>
            <person name="Alamery S."/>
            <person name="Jabbari K."/>
            <person name="Zhao M."/>
            <person name="Edger P.P."/>
            <person name="Chelaifa H."/>
            <person name="Tack D."/>
            <person name="Lassalle G."/>
            <person name="Mestiri I."/>
            <person name="Schnel N."/>
            <person name="Le Paslier M.C."/>
            <person name="Fan G."/>
            <person name="Renault V."/>
            <person name="Bayer P.E."/>
            <person name="Golicz A.A."/>
            <person name="Manoli S."/>
            <person name="Lee T.H."/>
            <person name="Thi V.H."/>
            <person name="Chalabi S."/>
            <person name="Hu Q."/>
            <person name="Fan C."/>
            <person name="Tollenaere R."/>
            <person name="Lu Y."/>
            <person name="Battail C."/>
            <person name="Shen J."/>
            <person name="Sidebottom C.H."/>
            <person name="Wang X."/>
            <person name="Canaguier A."/>
            <person name="Chauveau A."/>
            <person name="Berard A."/>
            <person name="Deniot G."/>
            <person name="Guan M."/>
            <person name="Liu Z."/>
            <person name="Sun F."/>
            <person name="Lim Y.P."/>
            <person name="Lyons E."/>
            <person name="Town C.D."/>
            <person name="Bancroft I."/>
            <person name="Wang X."/>
            <person name="Meng J."/>
            <person name="Ma J."/>
            <person name="Pires J.C."/>
            <person name="King G.J."/>
            <person name="Brunel D."/>
            <person name="Delourme R."/>
            <person name="Renard M."/>
            <person name="Aury J.M."/>
            <person name="Adams K.L."/>
            <person name="Batley J."/>
            <person name="Snowdon R.J."/>
            <person name="Tost J."/>
            <person name="Edwards D."/>
            <person name="Zhou Y."/>
            <person name="Hua W."/>
            <person name="Sharpe A.G."/>
            <person name="Paterson A.H."/>
            <person name="Guan C."/>
            <person name="Wincker P."/>
        </authorList>
    </citation>
    <scope>NUCLEOTIDE SEQUENCE [LARGE SCALE GENOMIC DNA]</scope>
    <source>
        <strain evidence="2">cv. Darmor-bzh</strain>
    </source>
</reference>
<accession>A0A078H315</accession>
<dbReference type="Gramene" id="CDY31809">
    <property type="protein sequence ID" value="CDY31809"/>
    <property type="gene ID" value="GSBRNA2T00050490001"/>
</dbReference>
<protein>
    <submittedName>
        <fullName evidence="1">BnaC01g27650D protein</fullName>
    </submittedName>
</protein>
<organism evidence="1 2">
    <name type="scientific">Brassica napus</name>
    <name type="common">Rape</name>
    <dbReference type="NCBI Taxonomy" id="3708"/>
    <lineage>
        <taxon>Eukaryota</taxon>
        <taxon>Viridiplantae</taxon>
        <taxon>Streptophyta</taxon>
        <taxon>Embryophyta</taxon>
        <taxon>Tracheophyta</taxon>
        <taxon>Spermatophyta</taxon>
        <taxon>Magnoliopsida</taxon>
        <taxon>eudicotyledons</taxon>
        <taxon>Gunneridae</taxon>
        <taxon>Pentapetalae</taxon>
        <taxon>rosids</taxon>
        <taxon>malvids</taxon>
        <taxon>Brassicales</taxon>
        <taxon>Brassicaceae</taxon>
        <taxon>Brassiceae</taxon>
        <taxon>Brassica</taxon>
    </lineage>
</organism>
<evidence type="ECO:0000313" key="2">
    <source>
        <dbReference type="Proteomes" id="UP000028999"/>
    </source>
</evidence>
<dbReference type="AlphaFoldDB" id="A0A078H315"/>
<gene>
    <name evidence="1" type="primary">BnaC01g27650D</name>
    <name evidence="1" type="ORF">GSBRNA2T00050490001</name>
</gene>